<feature type="domain" description="Pvc16 N-terminal" evidence="2">
    <location>
        <begin position="8"/>
        <end position="176"/>
    </location>
</feature>
<organism evidence="3 4">
    <name type="scientific">Streptomyces formicae</name>
    <dbReference type="NCBI Taxonomy" id="1616117"/>
    <lineage>
        <taxon>Bacteria</taxon>
        <taxon>Bacillati</taxon>
        <taxon>Actinomycetota</taxon>
        <taxon>Actinomycetes</taxon>
        <taxon>Kitasatosporales</taxon>
        <taxon>Streptomycetaceae</taxon>
        <taxon>Streptomyces</taxon>
    </lineage>
</organism>
<sequence length="226" mass="25214">MMIEYVDLQLEKWLKEGAGRLIVTEVEVKFDPPTSKNVSEPARPIVDAYLYDVREDLSRRAAGSIPVIESPPEEWPKGKPYVSATDAPPRYLRLSYMITAWAQLPKTAHMLLSRVYVRLAKESKMSIQVSEHGTVRADVEVGRPPMEDRILSELWSTFGSPLTPLLNVTVTVPMLDIFLREDLTRNRVVPGGVRTSVTNPEEGPQAVAARLRQASGTSEEERAGTS</sequence>
<dbReference type="Proteomes" id="UP000828924">
    <property type="component" value="Chromosome"/>
</dbReference>
<name>A0ABY3WM42_9ACTN</name>
<dbReference type="Pfam" id="PF14065">
    <property type="entry name" value="Pvc16_N"/>
    <property type="match status" value="1"/>
</dbReference>
<dbReference type="InterPro" id="IPR025351">
    <property type="entry name" value="Pvc16_N"/>
</dbReference>
<accession>A0ABY3WM42</accession>
<proteinExistence type="predicted"/>
<evidence type="ECO:0000259" key="2">
    <source>
        <dbReference type="Pfam" id="PF14065"/>
    </source>
</evidence>
<evidence type="ECO:0000313" key="3">
    <source>
        <dbReference type="EMBL" id="UNM13210.1"/>
    </source>
</evidence>
<gene>
    <name evidence="3" type="ORF">J4032_18465</name>
</gene>
<feature type="region of interest" description="Disordered" evidence="1">
    <location>
        <begin position="191"/>
        <end position="226"/>
    </location>
</feature>
<protein>
    <submittedName>
        <fullName evidence="3">DUF4255 domain-containing protein</fullName>
    </submittedName>
</protein>
<dbReference type="EMBL" id="CP071872">
    <property type="protein sequence ID" value="UNM13210.1"/>
    <property type="molecule type" value="Genomic_DNA"/>
</dbReference>
<keyword evidence="4" id="KW-1185">Reference proteome</keyword>
<evidence type="ECO:0000313" key="4">
    <source>
        <dbReference type="Proteomes" id="UP000828924"/>
    </source>
</evidence>
<dbReference type="RefSeq" id="WP_242331924.1">
    <property type="nucleotide sequence ID" value="NZ_CP071872.1"/>
</dbReference>
<reference evidence="3 4" key="1">
    <citation type="submission" date="2021-03" db="EMBL/GenBank/DDBJ databases">
        <title>Complete genome of Streptomyces formicae strain 1H-GS9 (DSM 100524).</title>
        <authorList>
            <person name="Atanasov K.E."/>
            <person name="Altabella T."/>
            <person name="Ferrer A."/>
        </authorList>
    </citation>
    <scope>NUCLEOTIDE SEQUENCE [LARGE SCALE GENOMIC DNA]</scope>
    <source>
        <strain evidence="3 4">1H-GS9</strain>
    </source>
</reference>
<evidence type="ECO:0000256" key="1">
    <source>
        <dbReference type="SAM" id="MobiDB-lite"/>
    </source>
</evidence>